<dbReference type="Proteomes" id="UP000261704">
    <property type="component" value="Chromosome"/>
</dbReference>
<dbReference type="AlphaFoldDB" id="A0A347UHU7"/>
<name>A0A347UHU7_9RHOB</name>
<dbReference type="InterPro" id="IPR045467">
    <property type="entry name" value="DUF6497"/>
</dbReference>
<protein>
    <submittedName>
        <fullName evidence="2">Acetolactate synthase</fullName>
    </submittedName>
</protein>
<evidence type="ECO:0000313" key="3">
    <source>
        <dbReference type="Proteomes" id="UP000261704"/>
    </source>
</evidence>
<keyword evidence="1" id="KW-0732">Signal</keyword>
<dbReference type="OrthoDB" id="7862028at2"/>
<dbReference type="KEGG" id="pamo:BAR1_11105"/>
<accession>A0A347UHU7</accession>
<gene>
    <name evidence="2" type="ORF">BAR1_11105</name>
</gene>
<dbReference type="RefSeq" id="WP_118943081.1">
    <property type="nucleotide sequence ID" value="NZ_CP032125.1"/>
</dbReference>
<feature type="signal peptide" evidence="1">
    <location>
        <begin position="1"/>
        <end position="21"/>
    </location>
</feature>
<dbReference type="Pfam" id="PF20107">
    <property type="entry name" value="DUF6497"/>
    <property type="match status" value="1"/>
</dbReference>
<organism evidence="2 3">
    <name type="scientific">Profundibacter amoris</name>
    <dbReference type="NCBI Taxonomy" id="2171755"/>
    <lineage>
        <taxon>Bacteria</taxon>
        <taxon>Pseudomonadati</taxon>
        <taxon>Pseudomonadota</taxon>
        <taxon>Alphaproteobacteria</taxon>
        <taxon>Rhodobacterales</taxon>
        <taxon>Paracoccaceae</taxon>
        <taxon>Profundibacter</taxon>
    </lineage>
</organism>
<evidence type="ECO:0000313" key="2">
    <source>
        <dbReference type="EMBL" id="AXX98425.1"/>
    </source>
</evidence>
<sequence length="133" mass="14769">MIQKAQISSVCALLAATSVQAQSMIEVPSGQPVTFQDVIWEAEGDENTYRFRYIAPEIARDGGSIDFDEAEGDLRYLCEQSALPALKRKERPVARIVITLSDRPVAFGETDPQATQFFDSYTPQGNSCIWEGF</sequence>
<feature type="chain" id="PRO_5016905912" evidence="1">
    <location>
        <begin position="22"/>
        <end position="133"/>
    </location>
</feature>
<proteinExistence type="predicted"/>
<reference evidence="2 3" key="1">
    <citation type="submission" date="2018-09" db="EMBL/GenBank/DDBJ databases">
        <title>Profundibacter amoris BAR1 gen. nov., sp. nov., a new member of the Roseobacter clade isolated at Lokis Castle Vent Field on the Arctic Mid-Oceanic Ridge.</title>
        <authorList>
            <person name="Le Moine Bauer S."/>
            <person name="Sjoeberg A.G."/>
            <person name="L'Haridon S."/>
            <person name="Stokke R."/>
            <person name="Roalkvam I."/>
            <person name="Steen I.H."/>
            <person name="Dahle H."/>
        </authorList>
    </citation>
    <scope>NUCLEOTIDE SEQUENCE [LARGE SCALE GENOMIC DNA]</scope>
    <source>
        <strain evidence="2 3">BAR1</strain>
    </source>
</reference>
<keyword evidence="3" id="KW-1185">Reference proteome</keyword>
<evidence type="ECO:0000256" key="1">
    <source>
        <dbReference type="SAM" id="SignalP"/>
    </source>
</evidence>
<dbReference type="EMBL" id="CP032125">
    <property type="protein sequence ID" value="AXX98425.1"/>
    <property type="molecule type" value="Genomic_DNA"/>
</dbReference>